<dbReference type="SUPFAM" id="SSF46785">
    <property type="entry name" value="Winged helix' DNA-binding domain"/>
    <property type="match status" value="1"/>
</dbReference>
<dbReference type="Proteomes" id="UP000005632">
    <property type="component" value="Chromosome"/>
</dbReference>
<evidence type="ECO:0000256" key="2">
    <source>
        <dbReference type="ARBA" id="ARBA00023125"/>
    </source>
</evidence>
<evidence type="ECO:0000256" key="1">
    <source>
        <dbReference type="ARBA" id="ARBA00023015"/>
    </source>
</evidence>
<dbReference type="InterPro" id="IPR000524">
    <property type="entry name" value="Tscrpt_reg_HTH_GntR"/>
</dbReference>
<evidence type="ECO:0000313" key="5">
    <source>
        <dbReference type="EMBL" id="AEV29077.1"/>
    </source>
</evidence>
<keyword evidence="6" id="KW-1185">Reference proteome</keyword>
<gene>
    <name evidence="5" type="ordered locus">SpiGrapes_1264</name>
</gene>
<reference evidence="5 6" key="1">
    <citation type="submission" date="2011-11" db="EMBL/GenBank/DDBJ databases">
        <title>Complete sequence of Spirochaeta sp. grapes.</title>
        <authorList>
            <consortium name="US DOE Joint Genome Institute"/>
            <person name="Lucas S."/>
            <person name="Han J."/>
            <person name="Lapidus A."/>
            <person name="Cheng J.-F."/>
            <person name="Goodwin L."/>
            <person name="Pitluck S."/>
            <person name="Peters L."/>
            <person name="Ovchinnikova G."/>
            <person name="Munk A.C."/>
            <person name="Detter J.C."/>
            <person name="Han C."/>
            <person name="Tapia R."/>
            <person name="Land M."/>
            <person name="Hauser L."/>
            <person name="Kyrpides N."/>
            <person name="Ivanova N."/>
            <person name="Pagani I."/>
            <person name="Ritalahtilisa K."/>
            <person name="Loeffler F."/>
            <person name="Woyke T."/>
        </authorList>
    </citation>
    <scope>NUCLEOTIDE SEQUENCE [LARGE SCALE GENOMIC DNA]</scope>
    <source>
        <strain evidence="6">ATCC BAA-1885 / DSM 22778 / Grapes</strain>
    </source>
</reference>
<keyword evidence="1" id="KW-0805">Transcription regulation</keyword>
<dbReference type="GO" id="GO:0003677">
    <property type="term" value="F:DNA binding"/>
    <property type="evidence" value="ECO:0007669"/>
    <property type="project" value="UniProtKB-KW"/>
</dbReference>
<keyword evidence="2" id="KW-0238">DNA-binding</keyword>
<name>G8QTB0_SPHPG</name>
<accession>G8QTB0</accession>
<dbReference type="PANTHER" id="PTHR38445:SF10">
    <property type="entry name" value="GNTR-FAMILY TRANSCRIPTIONAL REGULATOR"/>
    <property type="match status" value="1"/>
</dbReference>
<dbReference type="AlphaFoldDB" id="G8QTB0"/>
<keyword evidence="3" id="KW-0804">Transcription</keyword>
<sequence length="128" mass="14914">MQFNTRLPIYIQIAGYIHDLILNGTWADGERIPSVRDLAVELEVNPNTVIRTYAILQDEGTLDNQRGIGYFTSPHARELVLQKKREQFIKSELPSLFTSLDVLDIPFKELETYYETFKKEQSNHEIKK</sequence>
<dbReference type="eggNOG" id="COG1725">
    <property type="taxonomic scope" value="Bacteria"/>
</dbReference>
<dbReference type="Pfam" id="PF00392">
    <property type="entry name" value="GntR"/>
    <property type="match status" value="1"/>
</dbReference>
<dbReference type="GO" id="GO:0003700">
    <property type="term" value="F:DNA-binding transcription factor activity"/>
    <property type="evidence" value="ECO:0007669"/>
    <property type="project" value="InterPro"/>
</dbReference>
<dbReference type="CDD" id="cd07377">
    <property type="entry name" value="WHTH_GntR"/>
    <property type="match status" value="1"/>
</dbReference>
<dbReference type="STRING" id="158190.SpiGrapes_1264"/>
<dbReference type="PANTHER" id="PTHR38445">
    <property type="entry name" value="HTH-TYPE TRANSCRIPTIONAL REPRESSOR YTRA"/>
    <property type="match status" value="1"/>
</dbReference>
<dbReference type="KEGG" id="sgp:SpiGrapes_1264"/>
<proteinExistence type="predicted"/>
<feature type="domain" description="HTH gntR-type" evidence="4">
    <location>
        <begin position="7"/>
        <end position="75"/>
    </location>
</feature>
<dbReference type="HOGENOM" id="CLU_017584_10_0_12"/>
<dbReference type="PROSITE" id="PS50949">
    <property type="entry name" value="HTH_GNTR"/>
    <property type="match status" value="1"/>
</dbReference>
<evidence type="ECO:0000256" key="3">
    <source>
        <dbReference type="ARBA" id="ARBA00023163"/>
    </source>
</evidence>
<dbReference type="RefSeq" id="WP_014269926.1">
    <property type="nucleotide sequence ID" value="NC_016633.1"/>
</dbReference>
<organism evidence="5 6">
    <name type="scientific">Sphaerochaeta pleomorpha (strain ATCC BAA-1885 / DSM 22778 / Grapes)</name>
    <dbReference type="NCBI Taxonomy" id="158190"/>
    <lineage>
        <taxon>Bacteria</taxon>
        <taxon>Pseudomonadati</taxon>
        <taxon>Spirochaetota</taxon>
        <taxon>Spirochaetia</taxon>
        <taxon>Spirochaetales</taxon>
        <taxon>Sphaerochaetaceae</taxon>
        <taxon>Sphaerochaeta</taxon>
    </lineage>
</organism>
<protein>
    <submittedName>
        <fullName evidence="5">Putative transcriptional regulator</fullName>
    </submittedName>
</protein>
<evidence type="ECO:0000259" key="4">
    <source>
        <dbReference type="PROSITE" id="PS50949"/>
    </source>
</evidence>
<dbReference type="Gene3D" id="1.10.287.100">
    <property type="match status" value="1"/>
</dbReference>
<dbReference type="EMBL" id="CP003155">
    <property type="protein sequence ID" value="AEV29077.1"/>
    <property type="molecule type" value="Genomic_DNA"/>
</dbReference>
<dbReference type="OrthoDB" id="362473at2"/>
<evidence type="ECO:0000313" key="6">
    <source>
        <dbReference type="Proteomes" id="UP000005632"/>
    </source>
</evidence>
<dbReference type="InterPro" id="IPR036388">
    <property type="entry name" value="WH-like_DNA-bd_sf"/>
</dbReference>
<dbReference type="InterPro" id="IPR036390">
    <property type="entry name" value="WH_DNA-bd_sf"/>
</dbReference>
<dbReference type="SMART" id="SM00345">
    <property type="entry name" value="HTH_GNTR"/>
    <property type="match status" value="1"/>
</dbReference>
<dbReference type="Gene3D" id="1.10.10.10">
    <property type="entry name" value="Winged helix-like DNA-binding domain superfamily/Winged helix DNA-binding domain"/>
    <property type="match status" value="1"/>
</dbReference>